<dbReference type="EMBL" id="KV919651">
    <property type="protein sequence ID" value="OSX69272.1"/>
    <property type="molecule type" value="Genomic_DNA"/>
</dbReference>
<dbReference type="AlphaFoldDB" id="A0A1X6NL17"/>
<evidence type="ECO:0000256" key="1">
    <source>
        <dbReference type="SAM" id="MobiDB-lite"/>
    </source>
</evidence>
<protein>
    <submittedName>
        <fullName evidence="2">Uncharacterized protein</fullName>
    </submittedName>
</protein>
<evidence type="ECO:0000313" key="3">
    <source>
        <dbReference type="Proteomes" id="UP000218209"/>
    </source>
</evidence>
<feature type="region of interest" description="Disordered" evidence="1">
    <location>
        <begin position="170"/>
        <end position="203"/>
    </location>
</feature>
<evidence type="ECO:0000313" key="2">
    <source>
        <dbReference type="EMBL" id="OSX69272.1"/>
    </source>
</evidence>
<keyword evidence="3" id="KW-1185">Reference proteome</keyword>
<organism evidence="2 3">
    <name type="scientific">Porphyra umbilicalis</name>
    <name type="common">Purple laver</name>
    <name type="synonym">Red alga</name>
    <dbReference type="NCBI Taxonomy" id="2786"/>
    <lineage>
        <taxon>Eukaryota</taxon>
        <taxon>Rhodophyta</taxon>
        <taxon>Bangiophyceae</taxon>
        <taxon>Bangiales</taxon>
        <taxon>Bangiaceae</taxon>
        <taxon>Porphyra</taxon>
    </lineage>
</organism>
<gene>
    <name evidence="2" type="ORF">BU14_1676s0003</name>
</gene>
<proteinExistence type="predicted"/>
<dbReference type="Proteomes" id="UP000218209">
    <property type="component" value="Unassembled WGS sequence"/>
</dbReference>
<feature type="region of interest" description="Disordered" evidence="1">
    <location>
        <begin position="64"/>
        <end position="101"/>
    </location>
</feature>
<accession>A0A1X6NL17</accession>
<name>A0A1X6NL17_PORUM</name>
<feature type="compositionally biased region" description="Basic residues" evidence="1">
    <location>
        <begin position="88"/>
        <end position="97"/>
    </location>
</feature>
<sequence length="203" mass="22391">MGRVIPVANPARVGGLATRPASRVALPCSVTPPPPPPFFRCRLYRGGAQLPVPDSFPLVHPHGDPLRTLGRRRRPQDDPTLDAPGGRHWLHNRHGGGLRRGDQERARVARLHAVGRHLWHLLCLFPRLLRRQGRRPNARLVGAPVDRRRRPVVDRRLCAHCQKSAAAVGAARVGGRGERRVGAPRRGRPRPLDRPAGDGQGAR</sequence>
<reference evidence="2 3" key="1">
    <citation type="submission" date="2017-03" db="EMBL/GenBank/DDBJ databases">
        <title>WGS assembly of Porphyra umbilicalis.</title>
        <authorList>
            <person name="Brawley S.H."/>
            <person name="Blouin N.A."/>
            <person name="Ficko-Blean E."/>
            <person name="Wheeler G.L."/>
            <person name="Lohr M."/>
            <person name="Goodson H.V."/>
            <person name="Jenkins J.W."/>
            <person name="Blaby-Haas C.E."/>
            <person name="Helliwell K.E."/>
            <person name="Chan C."/>
            <person name="Marriage T."/>
            <person name="Bhattacharya D."/>
            <person name="Klein A.S."/>
            <person name="Badis Y."/>
            <person name="Brodie J."/>
            <person name="Cao Y."/>
            <person name="Collen J."/>
            <person name="Dittami S.M."/>
            <person name="Gachon C.M."/>
            <person name="Green B.R."/>
            <person name="Karpowicz S."/>
            <person name="Kim J.W."/>
            <person name="Kudahl U."/>
            <person name="Lin S."/>
            <person name="Michel G."/>
            <person name="Mittag M."/>
            <person name="Olson B.J."/>
            <person name="Pangilinan J."/>
            <person name="Peng Y."/>
            <person name="Qiu H."/>
            <person name="Shu S."/>
            <person name="Singer J.T."/>
            <person name="Smith A.G."/>
            <person name="Sprecher B.N."/>
            <person name="Wagner V."/>
            <person name="Wang W."/>
            <person name="Wang Z.-Y."/>
            <person name="Yan J."/>
            <person name="Yarish C."/>
            <person name="Zoeuner-Riek S."/>
            <person name="Zhuang Y."/>
            <person name="Zou Y."/>
            <person name="Lindquist E.A."/>
            <person name="Grimwood J."/>
            <person name="Barry K."/>
            <person name="Rokhsar D.S."/>
            <person name="Schmutz J."/>
            <person name="Stiller J.W."/>
            <person name="Grossman A.R."/>
            <person name="Prochnik S.E."/>
        </authorList>
    </citation>
    <scope>NUCLEOTIDE SEQUENCE [LARGE SCALE GENOMIC DNA]</scope>
    <source>
        <strain evidence="2">4086291</strain>
    </source>
</reference>